<evidence type="ECO:0000256" key="10">
    <source>
        <dbReference type="PIRSR" id="PIRSR001400-1"/>
    </source>
</evidence>
<dbReference type="Gene3D" id="3.20.20.120">
    <property type="entry name" value="Enolase-like C-terminal domain"/>
    <property type="match status" value="1"/>
</dbReference>
<feature type="binding site" evidence="11">
    <location>
        <position position="158"/>
    </location>
    <ligand>
        <name>substrate</name>
    </ligand>
</feature>
<keyword evidence="9 12" id="KW-0479">Metal-binding</keyword>
<comment type="similarity">
    <text evidence="2 9">Belongs to the enolase family.</text>
</comment>
<feature type="binding site" evidence="9">
    <location>
        <position position="166"/>
    </location>
    <ligand>
        <name>(2R)-2-phosphoglycerate</name>
        <dbReference type="ChEBI" id="CHEBI:58289"/>
    </ligand>
</feature>
<keyword evidence="5 9" id="KW-0964">Secreted</keyword>
<dbReference type="OrthoDB" id="9804716at2"/>
<feature type="binding site" evidence="11">
    <location>
        <position position="390"/>
    </location>
    <ligand>
        <name>substrate</name>
    </ligand>
</feature>
<comment type="pathway">
    <text evidence="1 9">Carbohydrate degradation; glycolysis; pyruvate from D-glyceraldehyde 3-phosphate: step 4/5.</text>
</comment>
<feature type="binding site" evidence="9 12">
    <location>
        <position position="246"/>
    </location>
    <ligand>
        <name>Mg(2+)</name>
        <dbReference type="ChEBI" id="CHEBI:18420"/>
    </ligand>
</feature>
<feature type="active site" description="Proton acceptor" evidence="9 10">
    <location>
        <position position="339"/>
    </location>
</feature>
<feature type="binding site" evidence="9">
    <location>
        <position position="390"/>
    </location>
    <ligand>
        <name>(2R)-2-phosphoglycerate</name>
        <dbReference type="ChEBI" id="CHEBI:58289"/>
    </ligand>
</feature>
<evidence type="ECO:0000256" key="4">
    <source>
        <dbReference type="ARBA" id="ARBA00017068"/>
    </source>
</evidence>
<evidence type="ECO:0000256" key="2">
    <source>
        <dbReference type="ARBA" id="ARBA00009604"/>
    </source>
</evidence>
<dbReference type="InterPro" id="IPR020811">
    <property type="entry name" value="Enolase_N"/>
</dbReference>
<dbReference type="SUPFAM" id="SSF51604">
    <property type="entry name" value="Enolase C-terminal domain-like"/>
    <property type="match status" value="1"/>
</dbReference>
<reference evidence="15 16" key="1">
    <citation type="submission" date="2018-05" db="EMBL/GenBank/DDBJ databases">
        <title>Genetic diversity of glacier-inhabiting Cryobacterium bacteria in China and description of Cryobacterium mengkeensis sp. nov. and Arthrobacter glacialis sp. nov.</title>
        <authorList>
            <person name="Liu Q."/>
            <person name="Xin Y.-H."/>
        </authorList>
    </citation>
    <scope>NUCLEOTIDE SEQUENCE [LARGE SCALE GENOMIC DNA]</scope>
    <source>
        <strain evidence="15 16">GP3</strain>
    </source>
</reference>
<proteinExistence type="inferred from homology"/>
<evidence type="ECO:0000313" key="15">
    <source>
        <dbReference type="EMBL" id="PXA64640.1"/>
    </source>
</evidence>
<dbReference type="EMBL" id="QHLZ01000009">
    <property type="protein sequence ID" value="PXA64640.1"/>
    <property type="molecule type" value="Genomic_DNA"/>
</dbReference>
<evidence type="ECO:0000256" key="6">
    <source>
        <dbReference type="ARBA" id="ARBA00022842"/>
    </source>
</evidence>
<dbReference type="GO" id="GO:0000015">
    <property type="term" value="C:phosphopyruvate hydratase complex"/>
    <property type="evidence" value="ECO:0007669"/>
    <property type="project" value="InterPro"/>
</dbReference>
<dbReference type="InterPro" id="IPR029017">
    <property type="entry name" value="Enolase-like_N"/>
</dbReference>
<dbReference type="SUPFAM" id="SSF54826">
    <property type="entry name" value="Enolase N-terminal domain-like"/>
    <property type="match status" value="1"/>
</dbReference>
<evidence type="ECO:0000256" key="5">
    <source>
        <dbReference type="ARBA" id="ARBA00022525"/>
    </source>
</evidence>
<comment type="caution">
    <text evidence="15">The sequence shown here is derived from an EMBL/GenBank/DDBJ whole genome shotgun (WGS) entry which is preliminary data.</text>
</comment>
<dbReference type="Pfam" id="PF03952">
    <property type="entry name" value="Enolase_N"/>
    <property type="match status" value="1"/>
</dbReference>
<dbReference type="GO" id="GO:0006096">
    <property type="term" value="P:glycolytic process"/>
    <property type="evidence" value="ECO:0007669"/>
    <property type="project" value="UniProtKB-UniRule"/>
</dbReference>
<dbReference type="RefSeq" id="WP_110106931.1">
    <property type="nucleotide sequence ID" value="NZ_JACBZZ010000001.1"/>
</dbReference>
<comment type="cofactor">
    <cofactor evidence="12">
        <name>Mg(2+)</name>
        <dbReference type="ChEBI" id="CHEBI:18420"/>
    </cofactor>
    <text evidence="12">Mg(2+) is required for catalysis and for stabilizing the dimer.</text>
</comment>
<comment type="cofactor">
    <cofactor evidence="9">
        <name>Mg(2+)</name>
        <dbReference type="ChEBI" id="CHEBI:18420"/>
    </cofactor>
    <text evidence="9">Binds a second Mg(2+) ion via substrate during catalysis.</text>
</comment>
<evidence type="ECO:0000256" key="12">
    <source>
        <dbReference type="PIRSR" id="PIRSR001400-3"/>
    </source>
</evidence>
<dbReference type="SFLD" id="SFLDG00178">
    <property type="entry name" value="enolase"/>
    <property type="match status" value="1"/>
</dbReference>
<feature type="binding site" evidence="9 12">
    <location>
        <position position="314"/>
    </location>
    <ligand>
        <name>Mg(2+)</name>
        <dbReference type="ChEBI" id="CHEBI:18420"/>
    </ligand>
</feature>
<feature type="binding site" evidence="11">
    <location>
        <position position="287"/>
    </location>
    <ligand>
        <name>substrate</name>
    </ligand>
</feature>
<dbReference type="PRINTS" id="PR00148">
    <property type="entry name" value="ENOLASE"/>
</dbReference>
<comment type="function">
    <text evidence="9">Catalyzes the reversible conversion of 2-phosphoglycerate (2-PG) into phosphoenolpyruvate (PEP). It is essential for the degradation of carbohydrates via glycolysis.</text>
</comment>
<dbReference type="InterPro" id="IPR020810">
    <property type="entry name" value="Enolase_C"/>
</dbReference>
<keyword evidence="16" id="KW-1185">Reference proteome</keyword>
<dbReference type="HAMAP" id="MF_00318">
    <property type="entry name" value="Enolase"/>
    <property type="match status" value="1"/>
</dbReference>
<evidence type="ECO:0000313" key="16">
    <source>
        <dbReference type="Proteomes" id="UP000246303"/>
    </source>
</evidence>
<dbReference type="InterPro" id="IPR036849">
    <property type="entry name" value="Enolase-like_C_sf"/>
</dbReference>
<feature type="binding site" evidence="9">
    <location>
        <position position="369"/>
    </location>
    <ligand>
        <name>(2R)-2-phosphoglycerate</name>
        <dbReference type="ChEBI" id="CHEBI:58289"/>
    </ligand>
</feature>
<comment type="subcellular location">
    <subcellularLocation>
        <location evidence="9">Cytoplasm</location>
    </subcellularLocation>
    <subcellularLocation>
        <location evidence="9">Secreted</location>
    </subcellularLocation>
    <subcellularLocation>
        <location evidence="9">Cell surface</location>
    </subcellularLocation>
    <text evidence="9">Fractions of enolase are present in both the cytoplasm and on the cell surface.</text>
</comment>
<dbReference type="CDD" id="cd03313">
    <property type="entry name" value="enolase"/>
    <property type="match status" value="1"/>
</dbReference>
<keyword evidence="15" id="KW-0670">Pyruvate</keyword>
<dbReference type="InterPro" id="IPR000941">
    <property type="entry name" value="Enolase"/>
</dbReference>
<evidence type="ECO:0000256" key="11">
    <source>
        <dbReference type="PIRSR" id="PIRSR001400-2"/>
    </source>
</evidence>
<comment type="catalytic activity">
    <reaction evidence="9">
        <text>(2R)-2-phosphoglycerate = phosphoenolpyruvate + H2O</text>
        <dbReference type="Rhea" id="RHEA:10164"/>
        <dbReference type="ChEBI" id="CHEBI:15377"/>
        <dbReference type="ChEBI" id="CHEBI:58289"/>
        <dbReference type="ChEBI" id="CHEBI:58702"/>
        <dbReference type="EC" id="4.2.1.11"/>
    </reaction>
</comment>
<name>A0A2V3DNW7_9MICC</name>
<dbReference type="PROSITE" id="PS00164">
    <property type="entry name" value="ENOLASE"/>
    <property type="match status" value="1"/>
</dbReference>
<dbReference type="Pfam" id="PF00113">
    <property type="entry name" value="Enolase_C"/>
    <property type="match status" value="1"/>
</dbReference>
<dbReference type="InterPro" id="IPR020809">
    <property type="entry name" value="Enolase_CS"/>
</dbReference>
<feature type="domain" description="Enolase N-terminal" evidence="14">
    <location>
        <begin position="6"/>
        <end position="135"/>
    </location>
</feature>
<dbReference type="GO" id="GO:0005576">
    <property type="term" value="C:extracellular region"/>
    <property type="evidence" value="ECO:0007669"/>
    <property type="project" value="UniProtKB-SubCell"/>
</dbReference>
<evidence type="ECO:0000256" key="7">
    <source>
        <dbReference type="ARBA" id="ARBA00023152"/>
    </source>
</evidence>
<organism evidence="15 16">
    <name type="scientific">Arthrobacter psychrochitiniphilus</name>
    <dbReference type="NCBI Taxonomy" id="291045"/>
    <lineage>
        <taxon>Bacteria</taxon>
        <taxon>Bacillati</taxon>
        <taxon>Actinomycetota</taxon>
        <taxon>Actinomycetes</taxon>
        <taxon>Micrococcales</taxon>
        <taxon>Micrococcaceae</taxon>
        <taxon>Arthrobacter</taxon>
    </lineage>
</organism>
<evidence type="ECO:0000256" key="9">
    <source>
        <dbReference type="HAMAP-Rule" id="MF_00318"/>
    </source>
</evidence>
<dbReference type="Gene3D" id="3.30.390.10">
    <property type="entry name" value="Enolase-like, N-terminal domain"/>
    <property type="match status" value="1"/>
</dbReference>
<keyword evidence="8 9" id="KW-0456">Lyase</keyword>
<dbReference type="PANTHER" id="PTHR11902:SF1">
    <property type="entry name" value="ENOLASE"/>
    <property type="match status" value="1"/>
</dbReference>
<feature type="binding site" evidence="9">
    <location>
        <position position="339"/>
    </location>
    <ligand>
        <name>(2R)-2-phosphoglycerate</name>
        <dbReference type="ChEBI" id="CHEBI:58289"/>
    </ligand>
</feature>
<evidence type="ECO:0000259" key="13">
    <source>
        <dbReference type="SMART" id="SM01192"/>
    </source>
</evidence>
<dbReference type="SMART" id="SM01193">
    <property type="entry name" value="Enolase_N"/>
    <property type="match status" value="1"/>
</dbReference>
<accession>A0A2V3DNW7</accession>
<feature type="binding site" evidence="11">
    <location>
        <begin position="366"/>
        <end position="369"/>
    </location>
    <ligand>
        <name>substrate</name>
    </ligand>
</feature>
<feature type="active site" description="Proton donor" evidence="9 10">
    <location>
        <position position="208"/>
    </location>
</feature>
<dbReference type="EC" id="4.2.1.11" evidence="3 9"/>
<feature type="binding site" evidence="11">
    <location>
        <position position="314"/>
    </location>
    <ligand>
        <name>substrate</name>
    </ligand>
</feature>
<gene>
    <name evidence="9" type="primary">eno</name>
    <name evidence="15" type="ORF">CVS29_13860</name>
</gene>
<dbReference type="GO" id="GO:0000287">
    <property type="term" value="F:magnesium ion binding"/>
    <property type="evidence" value="ECO:0007669"/>
    <property type="project" value="UniProtKB-UniRule"/>
</dbReference>
<evidence type="ECO:0000256" key="1">
    <source>
        <dbReference type="ARBA" id="ARBA00005031"/>
    </source>
</evidence>
<dbReference type="AlphaFoldDB" id="A0A2V3DNW7"/>
<dbReference type="SFLD" id="SFLDS00001">
    <property type="entry name" value="Enolase"/>
    <property type="match status" value="1"/>
</dbReference>
<dbReference type="SFLD" id="SFLDF00002">
    <property type="entry name" value="enolase"/>
    <property type="match status" value="1"/>
</dbReference>
<dbReference type="NCBIfam" id="TIGR01060">
    <property type="entry name" value="eno"/>
    <property type="match status" value="1"/>
</dbReference>
<evidence type="ECO:0000259" key="14">
    <source>
        <dbReference type="SMART" id="SM01193"/>
    </source>
</evidence>
<dbReference type="PANTHER" id="PTHR11902">
    <property type="entry name" value="ENOLASE"/>
    <property type="match status" value="1"/>
</dbReference>
<keyword evidence="7 9" id="KW-0324">Glycolysis</keyword>
<feature type="binding site" evidence="9">
    <location>
        <position position="368"/>
    </location>
    <ligand>
        <name>(2R)-2-phosphoglycerate</name>
        <dbReference type="ChEBI" id="CHEBI:58289"/>
    </ligand>
</feature>
<feature type="binding site" evidence="11">
    <location>
        <position position="167"/>
    </location>
    <ligand>
        <name>substrate</name>
    </ligand>
</feature>
<evidence type="ECO:0000256" key="3">
    <source>
        <dbReference type="ARBA" id="ARBA00012058"/>
    </source>
</evidence>
<dbReference type="SMART" id="SM01192">
    <property type="entry name" value="Enolase_C"/>
    <property type="match status" value="1"/>
</dbReference>
<dbReference type="GO" id="GO:0004634">
    <property type="term" value="F:phosphopyruvate hydratase activity"/>
    <property type="evidence" value="ECO:0007669"/>
    <property type="project" value="UniProtKB-UniRule"/>
</dbReference>
<dbReference type="UniPathway" id="UPA00109">
    <property type="reaction ID" value="UER00187"/>
</dbReference>
<sequence>MTELSFTDVHALQILDSRGYPTLRVTLTSKDGTIATASAPSGASTGAHEAVELRDGGQAYSGRGVSKAVDGINAEIRQLLLSQSWSAQRGVDEALCDLDGTAEKSRLGANTVVAVSMASARAFAAHSRHPLHAWIAHTLGKAERLPVPHFNVLNGGAHAANPLAFQEFMIAPTGAPTLAEGIRWGSEIYHALSAKLRRKGLSTGLGDEGGYAPEISRPEEALDLITAAIVDAGYTLGLEGVSIALDPAANYFYHDGTYVFNGRSFTPTQMTGYYQKLITDYPIRSLEDPLAEDDPHGWPELTAALGQRVQVVGDDLFVTNPDRVREGISTGAANAVLIKPNQIGTVTETLDTLSVADRGGFAAMVSHRSGETEDTFVADLAVGAGCGQLKSGAPARGERVAKYNRLLEIADASPTMPYGLVLTEGGRTRDA</sequence>
<keyword evidence="6 9" id="KW-0460">Magnesium</keyword>
<feature type="domain" description="Enolase C-terminal TIM barrel" evidence="13">
    <location>
        <begin position="142"/>
        <end position="419"/>
    </location>
</feature>
<protein>
    <recommendedName>
        <fullName evidence="4 9">Enolase</fullName>
        <ecNumber evidence="3 9">4.2.1.11</ecNumber>
    </recommendedName>
    <alternativeName>
        <fullName evidence="9">2-phospho-D-glycerate hydro-lyase</fullName>
    </alternativeName>
    <alternativeName>
        <fullName evidence="9">2-phosphoglycerate dehydratase</fullName>
    </alternativeName>
</protein>
<dbReference type="Proteomes" id="UP000246303">
    <property type="component" value="Unassembled WGS sequence"/>
</dbReference>
<keyword evidence="9" id="KW-0963">Cytoplasm</keyword>
<feature type="binding site" evidence="9 12">
    <location>
        <position position="287"/>
    </location>
    <ligand>
        <name>Mg(2+)</name>
        <dbReference type="ChEBI" id="CHEBI:18420"/>
    </ligand>
</feature>
<dbReference type="PIRSF" id="PIRSF001400">
    <property type="entry name" value="Enolase"/>
    <property type="match status" value="1"/>
</dbReference>
<evidence type="ECO:0000256" key="8">
    <source>
        <dbReference type="ARBA" id="ARBA00023239"/>
    </source>
</evidence>
<dbReference type="GO" id="GO:0009986">
    <property type="term" value="C:cell surface"/>
    <property type="evidence" value="ECO:0007669"/>
    <property type="project" value="UniProtKB-SubCell"/>
</dbReference>